<dbReference type="GO" id="GO:0015562">
    <property type="term" value="F:efflux transmembrane transporter activity"/>
    <property type="evidence" value="ECO:0007669"/>
    <property type="project" value="TreeGrafter"/>
</dbReference>
<dbReference type="Proteomes" id="UP001403385">
    <property type="component" value="Unassembled WGS sequence"/>
</dbReference>
<reference evidence="5 6" key="1">
    <citation type="submission" date="2024-04" db="EMBL/GenBank/DDBJ databases">
        <title>Novel genus in family Flammeovirgaceae.</title>
        <authorList>
            <person name="Nguyen T.H."/>
            <person name="Vuong T.Q."/>
            <person name="Le H."/>
            <person name="Kim S.-G."/>
        </authorList>
    </citation>
    <scope>NUCLEOTIDE SEQUENCE [LARGE SCALE GENOMIC DNA]</scope>
    <source>
        <strain evidence="5 6">JCM 23209</strain>
    </source>
</reference>
<keyword evidence="2" id="KW-0175">Coiled coil</keyword>
<evidence type="ECO:0000259" key="4">
    <source>
        <dbReference type="Pfam" id="PF25954"/>
    </source>
</evidence>
<sequence length="405" mass="45491">MSKLNFYLDTDTIMKVNAITFVALMAWMSACSPQQGEGLEEKKQQLAEYKKEFNLLKSKIDKLEAELVSLEDKDPTANLKQVEVLKLAPGTFNHYIEVQGNVKSSKNVSVNPEVSGILIRRHVEEGTYVKKGQVLASIDAEVVRNNIAEMETELELATNLYNRQKNLWDRKIGSEVQYLEAKNRKESLEKKLATLKTQLSKTYVKSPISGTVDEFFVNSGEMVSPSAPVVRVVNLANVEVNAEVSEAYTTSVRQGDSVEVSFPVLGLERKEKIRYIGKFINPQNRTFRIELMLNNKEGFLKPNSMAVVKINDFQKEEAITVPSQLIQKSVNNNQKFLYAVRAEGGKNLVKKLTIETGKSYKGMTLIQSGLLSGDMVITKGFNEVIDGEEVKIVNQQKQDVKITKN</sequence>
<feature type="coiled-coil region" evidence="2">
    <location>
        <begin position="39"/>
        <end position="73"/>
    </location>
</feature>
<dbReference type="NCBIfam" id="TIGR01730">
    <property type="entry name" value="RND_mfp"/>
    <property type="match status" value="1"/>
</dbReference>
<dbReference type="EMBL" id="JBDKWZ010000005">
    <property type="protein sequence ID" value="MEN7548236.1"/>
    <property type="molecule type" value="Genomic_DNA"/>
</dbReference>
<evidence type="ECO:0000259" key="3">
    <source>
        <dbReference type="Pfam" id="PF25917"/>
    </source>
</evidence>
<accession>A0AAW9S585</accession>
<feature type="coiled-coil region" evidence="2">
    <location>
        <begin position="140"/>
        <end position="205"/>
    </location>
</feature>
<dbReference type="GO" id="GO:1990281">
    <property type="term" value="C:efflux pump complex"/>
    <property type="evidence" value="ECO:0007669"/>
    <property type="project" value="TreeGrafter"/>
</dbReference>
<dbReference type="Pfam" id="PF25917">
    <property type="entry name" value="BSH_RND"/>
    <property type="match status" value="1"/>
</dbReference>
<gene>
    <name evidence="5" type="ORF">AAG747_09965</name>
</gene>
<organism evidence="5 6">
    <name type="scientific">Rapidithrix thailandica</name>
    <dbReference type="NCBI Taxonomy" id="413964"/>
    <lineage>
        <taxon>Bacteria</taxon>
        <taxon>Pseudomonadati</taxon>
        <taxon>Bacteroidota</taxon>
        <taxon>Cytophagia</taxon>
        <taxon>Cytophagales</taxon>
        <taxon>Flammeovirgaceae</taxon>
        <taxon>Rapidithrix</taxon>
    </lineage>
</organism>
<dbReference type="Gene3D" id="2.40.420.20">
    <property type="match status" value="1"/>
</dbReference>
<dbReference type="Pfam" id="PF25954">
    <property type="entry name" value="Beta-barrel_RND_2"/>
    <property type="match status" value="1"/>
</dbReference>
<dbReference type="SUPFAM" id="SSF111369">
    <property type="entry name" value="HlyD-like secretion proteins"/>
    <property type="match status" value="1"/>
</dbReference>
<dbReference type="PROSITE" id="PS51257">
    <property type="entry name" value="PROKAR_LIPOPROTEIN"/>
    <property type="match status" value="1"/>
</dbReference>
<dbReference type="Gene3D" id="2.40.50.100">
    <property type="match status" value="1"/>
</dbReference>
<evidence type="ECO:0000313" key="6">
    <source>
        <dbReference type="Proteomes" id="UP001403385"/>
    </source>
</evidence>
<keyword evidence="6" id="KW-1185">Reference proteome</keyword>
<feature type="domain" description="Multidrug resistance protein MdtA-like barrel-sandwich hybrid" evidence="3">
    <location>
        <begin position="107"/>
        <end position="228"/>
    </location>
</feature>
<dbReference type="Gene3D" id="1.10.287.470">
    <property type="entry name" value="Helix hairpin bin"/>
    <property type="match status" value="1"/>
</dbReference>
<evidence type="ECO:0000256" key="2">
    <source>
        <dbReference type="SAM" id="Coils"/>
    </source>
</evidence>
<evidence type="ECO:0000256" key="1">
    <source>
        <dbReference type="ARBA" id="ARBA00009477"/>
    </source>
</evidence>
<dbReference type="PANTHER" id="PTHR30469:SF15">
    <property type="entry name" value="HLYD FAMILY OF SECRETION PROTEINS"/>
    <property type="match status" value="1"/>
</dbReference>
<proteinExistence type="inferred from homology"/>
<dbReference type="InterPro" id="IPR058625">
    <property type="entry name" value="MdtA-like_BSH"/>
</dbReference>
<comment type="similarity">
    <text evidence="1">Belongs to the membrane fusion protein (MFP) (TC 8.A.1) family.</text>
</comment>
<evidence type="ECO:0000313" key="5">
    <source>
        <dbReference type="EMBL" id="MEN7548236.1"/>
    </source>
</evidence>
<feature type="domain" description="CusB-like beta-barrel" evidence="4">
    <location>
        <begin position="240"/>
        <end position="311"/>
    </location>
</feature>
<dbReference type="InterPro" id="IPR006143">
    <property type="entry name" value="RND_pump_MFP"/>
</dbReference>
<dbReference type="PANTHER" id="PTHR30469">
    <property type="entry name" value="MULTIDRUG RESISTANCE PROTEIN MDTA"/>
    <property type="match status" value="1"/>
</dbReference>
<name>A0AAW9S585_9BACT</name>
<dbReference type="RefSeq" id="WP_346821016.1">
    <property type="nucleotide sequence ID" value="NZ_JBDKWZ010000005.1"/>
</dbReference>
<dbReference type="Gene3D" id="2.40.30.170">
    <property type="match status" value="1"/>
</dbReference>
<dbReference type="InterPro" id="IPR058792">
    <property type="entry name" value="Beta-barrel_RND_2"/>
</dbReference>
<dbReference type="AlphaFoldDB" id="A0AAW9S585"/>
<protein>
    <submittedName>
        <fullName evidence="5">Efflux RND transporter periplasmic adaptor subunit</fullName>
    </submittedName>
</protein>
<comment type="caution">
    <text evidence="5">The sequence shown here is derived from an EMBL/GenBank/DDBJ whole genome shotgun (WGS) entry which is preliminary data.</text>
</comment>